<name>A0A832YZK0_9CREN</name>
<dbReference type="PANTHER" id="PTHR47227">
    <property type="entry name" value="DNA-DIRECTED RNA POLYMERASE SUBUNIT K"/>
    <property type="match status" value="1"/>
</dbReference>
<comment type="subcellular location">
    <subcellularLocation>
        <location evidence="3">Cytoplasm</location>
    </subcellularLocation>
</comment>
<keyword evidence="1 3" id="KW-0240">DNA-directed RNA polymerase</keyword>
<dbReference type="SUPFAM" id="SSF63562">
    <property type="entry name" value="RPB6/omega subunit-like"/>
    <property type="match status" value="1"/>
</dbReference>
<proteinExistence type="inferred from homology"/>
<dbReference type="NCBIfam" id="NF002207">
    <property type="entry name" value="PRK01099.1-2"/>
    <property type="match status" value="1"/>
</dbReference>
<dbReference type="InterPro" id="IPR006111">
    <property type="entry name" value="Rpo6/Rpb6"/>
</dbReference>
<dbReference type="AlphaFoldDB" id="A0A832YZK0"/>
<comment type="similarity">
    <text evidence="3">Belongs to the archaeal Rpo6/eukaryotic RPB6 RNA polymerase subunit family.</text>
</comment>
<dbReference type="PROSITE" id="PS01111">
    <property type="entry name" value="RNA_POL_K_14KD"/>
    <property type="match status" value="1"/>
</dbReference>
<sequence>MQKLPIARSLDEIKIGPKRLTKYERARVIAARALQLAMGAPPLIDVSKLGVYDPVLIAEKELSLGILPILIKREKPNGEFQLIPLKILVEAEMKQKKRTEELIKRLFKGIH</sequence>
<dbReference type="NCBIfam" id="NF002208">
    <property type="entry name" value="PRK01099.1-3"/>
    <property type="match status" value="1"/>
</dbReference>
<dbReference type="InterPro" id="IPR006110">
    <property type="entry name" value="Pol_omega/Rpo6/RPB6"/>
</dbReference>
<dbReference type="Proteomes" id="UP000605805">
    <property type="component" value="Unassembled WGS sequence"/>
</dbReference>
<dbReference type="EC" id="2.7.7.6" evidence="3"/>
<comment type="catalytic activity">
    <reaction evidence="3">
        <text>RNA(n) + a ribonucleoside 5'-triphosphate = RNA(n+1) + diphosphate</text>
        <dbReference type="Rhea" id="RHEA:21248"/>
        <dbReference type="Rhea" id="RHEA-COMP:14527"/>
        <dbReference type="Rhea" id="RHEA-COMP:17342"/>
        <dbReference type="ChEBI" id="CHEBI:33019"/>
        <dbReference type="ChEBI" id="CHEBI:61557"/>
        <dbReference type="ChEBI" id="CHEBI:140395"/>
        <dbReference type="EC" id="2.7.7.6"/>
    </reaction>
</comment>
<gene>
    <name evidence="3" type="primary">rpo6</name>
    <name evidence="3" type="synonym">rpoK</name>
    <name evidence="4" type="ORF">EYH02_05135</name>
</gene>
<dbReference type="HAMAP" id="MF_00192">
    <property type="entry name" value="RNApol_arch_Rpo6"/>
    <property type="match status" value="1"/>
</dbReference>
<dbReference type="GO" id="GO:0000428">
    <property type="term" value="C:DNA-directed RNA polymerase complex"/>
    <property type="evidence" value="ECO:0007669"/>
    <property type="project" value="UniProtKB-KW"/>
</dbReference>
<evidence type="ECO:0000256" key="1">
    <source>
        <dbReference type="ARBA" id="ARBA00022478"/>
    </source>
</evidence>
<dbReference type="Pfam" id="PF01192">
    <property type="entry name" value="RNA_pol_Rpb6"/>
    <property type="match status" value="1"/>
</dbReference>
<keyword evidence="3" id="KW-0963">Cytoplasm</keyword>
<dbReference type="SMART" id="SM01409">
    <property type="entry name" value="RNA_pol_Rpb6"/>
    <property type="match status" value="1"/>
</dbReference>
<evidence type="ECO:0000313" key="5">
    <source>
        <dbReference type="Proteomes" id="UP000605805"/>
    </source>
</evidence>
<keyword evidence="3" id="KW-0548">Nucleotidyltransferase</keyword>
<keyword evidence="2 3" id="KW-0804">Transcription</keyword>
<dbReference type="GO" id="GO:0042797">
    <property type="term" value="P:tRNA transcription by RNA polymerase III"/>
    <property type="evidence" value="ECO:0007669"/>
    <property type="project" value="TreeGrafter"/>
</dbReference>
<dbReference type="InterPro" id="IPR036161">
    <property type="entry name" value="RPB6/omega-like_sf"/>
</dbReference>
<dbReference type="GO" id="GO:0003899">
    <property type="term" value="F:DNA-directed RNA polymerase activity"/>
    <property type="evidence" value="ECO:0007669"/>
    <property type="project" value="UniProtKB-UniRule"/>
</dbReference>
<accession>A0A832YZK0</accession>
<keyword evidence="3" id="KW-0808">Transferase</keyword>
<dbReference type="GO" id="GO:0005737">
    <property type="term" value="C:cytoplasm"/>
    <property type="evidence" value="ECO:0007669"/>
    <property type="project" value="UniProtKB-SubCell"/>
</dbReference>
<protein>
    <recommendedName>
        <fullName evidence="3">DNA-directed RNA polymerase subunit Rpo6</fullName>
        <ecNumber evidence="3">2.7.7.6</ecNumber>
    </recommendedName>
    <alternativeName>
        <fullName evidence="3">DNA-directed RNA polymerase subunit K</fullName>
    </alternativeName>
</protein>
<dbReference type="EMBL" id="DQTV01000099">
    <property type="protein sequence ID" value="HIP57432.1"/>
    <property type="molecule type" value="Genomic_DNA"/>
</dbReference>
<reference evidence="4" key="1">
    <citation type="journal article" date="2020" name="ISME J.">
        <title>Gammaproteobacteria mediating utilization of methyl-, sulfur- and petroleum organic compounds in deep ocean hydrothermal plumes.</title>
        <authorList>
            <person name="Zhou Z."/>
            <person name="Liu Y."/>
            <person name="Pan J."/>
            <person name="Cron B.R."/>
            <person name="Toner B.M."/>
            <person name="Anantharaman K."/>
            <person name="Breier J.A."/>
            <person name="Dick G.J."/>
            <person name="Li M."/>
        </authorList>
    </citation>
    <scope>NUCLEOTIDE SEQUENCE</scope>
    <source>
        <strain evidence="4">SZUA-1435</strain>
    </source>
</reference>
<dbReference type="Gene3D" id="3.90.940.10">
    <property type="match status" value="1"/>
</dbReference>
<comment type="function">
    <text evidence="3">DNA-dependent RNA polymerase (RNAP) catalyzes the transcription of DNA into RNA using the four ribonucleoside triphosphates as substrates.</text>
</comment>
<dbReference type="InterPro" id="IPR020708">
    <property type="entry name" value="DNA-dir_RNA_polK_14-18kDa_CS"/>
</dbReference>
<dbReference type="GO" id="GO:0006360">
    <property type="term" value="P:transcription by RNA polymerase I"/>
    <property type="evidence" value="ECO:0007669"/>
    <property type="project" value="TreeGrafter"/>
</dbReference>
<evidence type="ECO:0000256" key="2">
    <source>
        <dbReference type="ARBA" id="ARBA00023163"/>
    </source>
</evidence>
<comment type="subunit">
    <text evidence="3">Part of the RNA polymerase complex.</text>
</comment>
<evidence type="ECO:0000256" key="3">
    <source>
        <dbReference type="HAMAP-Rule" id="MF_00192"/>
    </source>
</evidence>
<evidence type="ECO:0000313" key="4">
    <source>
        <dbReference type="EMBL" id="HIP57432.1"/>
    </source>
</evidence>
<dbReference type="GO" id="GO:0003677">
    <property type="term" value="F:DNA binding"/>
    <property type="evidence" value="ECO:0007669"/>
    <property type="project" value="UniProtKB-UniRule"/>
</dbReference>
<dbReference type="GO" id="GO:0006366">
    <property type="term" value="P:transcription by RNA polymerase II"/>
    <property type="evidence" value="ECO:0007669"/>
    <property type="project" value="TreeGrafter"/>
</dbReference>
<comment type="caution">
    <text evidence="4">The sequence shown here is derived from an EMBL/GenBank/DDBJ whole genome shotgun (WGS) entry which is preliminary data.</text>
</comment>
<dbReference type="PANTHER" id="PTHR47227:SF5">
    <property type="entry name" value="DNA-DIRECTED RNA POLYMERASES I, II, AND III SUBUNIT RPABC2"/>
    <property type="match status" value="1"/>
</dbReference>
<organism evidence="4 5">
    <name type="scientific">Ignisphaera aggregans</name>
    <dbReference type="NCBI Taxonomy" id="334771"/>
    <lineage>
        <taxon>Archaea</taxon>
        <taxon>Thermoproteota</taxon>
        <taxon>Thermoprotei</taxon>
        <taxon>Desulfurococcales</taxon>
        <taxon>Desulfurococcaceae</taxon>
        <taxon>Ignisphaera</taxon>
    </lineage>
</organism>